<organism evidence="1 2">
    <name type="scientific">Pleurodeles waltl</name>
    <name type="common">Iberian ribbed newt</name>
    <dbReference type="NCBI Taxonomy" id="8319"/>
    <lineage>
        <taxon>Eukaryota</taxon>
        <taxon>Metazoa</taxon>
        <taxon>Chordata</taxon>
        <taxon>Craniata</taxon>
        <taxon>Vertebrata</taxon>
        <taxon>Euteleostomi</taxon>
        <taxon>Amphibia</taxon>
        <taxon>Batrachia</taxon>
        <taxon>Caudata</taxon>
        <taxon>Salamandroidea</taxon>
        <taxon>Salamandridae</taxon>
        <taxon>Pleurodelinae</taxon>
        <taxon>Pleurodeles</taxon>
    </lineage>
</organism>
<dbReference type="Proteomes" id="UP001066276">
    <property type="component" value="Chromosome 4_2"/>
</dbReference>
<proteinExistence type="predicted"/>
<protein>
    <submittedName>
        <fullName evidence="1">Uncharacterized protein</fullName>
    </submittedName>
</protein>
<gene>
    <name evidence="1" type="ORF">NDU88_005429</name>
</gene>
<evidence type="ECO:0000313" key="1">
    <source>
        <dbReference type="EMBL" id="KAJ1164999.1"/>
    </source>
</evidence>
<dbReference type="AlphaFoldDB" id="A0AAV7SLN9"/>
<name>A0AAV7SLN9_PLEWA</name>
<evidence type="ECO:0000313" key="2">
    <source>
        <dbReference type="Proteomes" id="UP001066276"/>
    </source>
</evidence>
<comment type="caution">
    <text evidence="1">The sequence shown here is derived from an EMBL/GenBank/DDBJ whole genome shotgun (WGS) entry which is preliminary data.</text>
</comment>
<reference evidence="1" key="1">
    <citation type="journal article" date="2022" name="bioRxiv">
        <title>Sequencing and chromosome-scale assembly of the giantPleurodeles waltlgenome.</title>
        <authorList>
            <person name="Brown T."/>
            <person name="Elewa A."/>
            <person name="Iarovenko S."/>
            <person name="Subramanian E."/>
            <person name="Araus A.J."/>
            <person name="Petzold A."/>
            <person name="Susuki M."/>
            <person name="Suzuki K.-i.T."/>
            <person name="Hayashi T."/>
            <person name="Toyoda A."/>
            <person name="Oliveira C."/>
            <person name="Osipova E."/>
            <person name="Leigh N.D."/>
            <person name="Simon A."/>
            <person name="Yun M.H."/>
        </authorList>
    </citation>
    <scope>NUCLEOTIDE SEQUENCE</scope>
    <source>
        <strain evidence="1">20211129_DDA</strain>
        <tissue evidence="1">Liver</tissue>
    </source>
</reference>
<keyword evidence="2" id="KW-1185">Reference proteome</keyword>
<accession>A0AAV7SLN9</accession>
<sequence length="119" mass="13657">MAKAWQSQRITELEGEMADLEHRARQSDGEEPGRQLALLRAGLQLVPLADGFAKLRDRWTTWVKELDEDDWRVAYLAPRELAISARLRMVQINDFHITDLSPMRLRCICPATPPGCLRC</sequence>
<dbReference type="EMBL" id="JANPWB010000008">
    <property type="protein sequence ID" value="KAJ1164999.1"/>
    <property type="molecule type" value="Genomic_DNA"/>
</dbReference>